<comment type="function">
    <text evidence="10">Catalyzes the phosphorylation of the position 2 hydroxy group of 4-diphosphocytidyl-2C-methyl-D-erythritol.</text>
</comment>
<comment type="similarity">
    <text evidence="1 10">Belongs to the GHMP kinase family. IspE subfamily.</text>
</comment>
<name>A0ABX0KCQ8_9PROT</name>
<dbReference type="InterPro" id="IPR020568">
    <property type="entry name" value="Ribosomal_Su5_D2-typ_SF"/>
</dbReference>
<sequence length="316" mass="32764">MTGQSPPAGPADRNAPVSLSETAHAKINLTLHVTGKRPDGYHILDSLAVFASAADTLSYIPSGSPLSLELTGPFGQTLATEACDDNLVIRAARLLAEGRTVEQTGRVILEKNLPVASGIGGGSADAAATLRLLDRVWGLNTPADRLHTIATRLGADVPVCLAQKPARMGGIGEQLSPAPTLPDCGMILINCGEAVSTPAVFRARVNTFSPAASFPASWPDAKTMATDLARLTNDLEAPACEICPAIRTVLTTIASLPDCRLSRMSGSGATCFGLFDSPDAARTAAQALSSNPTAATWWIQAGPLASRSLTDVTQKN</sequence>
<evidence type="ECO:0000256" key="2">
    <source>
        <dbReference type="ARBA" id="ARBA00012052"/>
    </source>
</evidence>
<evidence type="ECO:0000256" key="1">
    <source>
        <dbReference type="ARBA" id="ARBA00009684"/>
    </source>
</evidence>
<dbReference type="InterPro" id="IPR006204">
    <property type="entry name" value="GHMP_kinase_N_dom"/>
</dbReference>
<dbReference type="SUPFAM" id="SSF55060">
    <property type="entry name" value="GHMP Kinase, C-terminal domain"/>
    <property type="match status" value="1"/>
</dbReference>
<dbReference type="PANTHER" id="PTHR43527">
    <property type="entry name" value="4-DIPHOSPHOCYTIDYL-2-C-METHYL-D-ERYTHRITOL KINASE, CHLOROPLASTIC"/>
    <property type="match status" value="1"/>
</dbReference>
<proteinExistence type="inferred from homology"/>
<dbReference type="PANTHER" id="PTHR43527:SF2">
    <property type="entry name" value="4-DIPHOSPHOCYTIDYL-2-C-METHYL-D-ERYTHRITOL KINASE, CHLOROPLASTIC"/>
    <property type="match status" value="1"/>
</dbReference>
<keyword evidence="4 10" id="KW-0808">Transferase</keyword>
<evidence type="ECO:0000256" key="5">
    <source>
        <dbReference type="ARBA" id="ARBA00022741"/>
    </source>
</evidence>
<evidence type="ECO:0000313" key="13">
    <source>
        <dbReference type="EMBL" id="NHO33785.1"/>
    </source>
</evidence>
<evidence type="ECO:0000256" key="9">
    <source>
        <dbReference type="ARBA" id="ARBA00032554"/>
    </source>
</evidence>
<evidence type="ECO:0000256" key="10">
    <source>
        <dbReference type="HAMAP-Rule" id="MF_00061"/>
    </source>
</evidence>
<evidence type="ECO:0000256" key="3">
    <source>
        <dbReference type="ARBA" id="ARBA00017473"/>
    </source>
</evidence>
<feature type="active site" evidence="10">
    <location>
        <position position="156"/>
    </location>
</feature>
<dbReference type="InterPro" id="IPR036554">
    <property type="entry name" value="GHMP_kinase_C_sf"/>
</dbReference>
<dbReference type="Pfam" id="PF00288">
    <property type="entry name" value="GHMP_kinases_N"/>
    <property type="match status" value="1"/>
</dbReference>
<dbReference type="Gene3D" id="3.30.230.10">
    <property type="match status" value="1"/>
</dbReference>
<dbReference type="EMBL" id="WOSW01000038">
    <property type="protein sequence ID" value="NHO33785.1"/>
    <property type="molecule type" value="Genomic_DNA"/>
</dbReference>
<comment type="catalytic activity">
    <reaction evidence="10">
        <text>4-CDP-2-C-methyl-D-erythritol + ATP = 4-CDP-2-C-methyl-D-erythritol 2-phosphate + ADP + H(+)</text>
        <dbReference type="Rhea" id="RHEA:18437"/>
        <dbReference type="ChEBI" id="CHEBI:15378"/>
        <dbReference type="ChEBI" id="CHEBI:30616"/>
        <dbReference type="ChEBI" id="CHEBI:57823"/>
        <dbReference type="ChEBI" id="CHEBI:57919"/>
        <dbReference type="ChEBI" id="CHEBI:456216"/>
        <dbReference type="EC" id="2.7.1.148"/>
    </reaction>
</comment>
<dbReference type="InterPro" id="IPR013750">
    <property type="entry name" value="GHMP_kinase_C_dom"/>
</dbReference>
<dbReference type="NCBIfam" id="NF011202">
    <property type="entry name" value="PRK14608.1"/>
    <property type="match status" value="1"/>
</dbReference>
<comment type="pathway">
    <text evidence="10">Isoprenoid biosynthesis; isopentenyl diphosphate biosynthesis via DXP pathway; isopentenyl diphosphate from 1-deoxy-D-xylulose 5-phosphate: step 3/6.</text>
</comment>
<dbReference type="HAMAP" id="MF_00061">
    <property type="entry name" value="IspE"/>
    <property type="match status" value="1"/>
</dbReference>
<evidence type="ECO:0000256" key="8">
    <source>
        <dbReference type="ARBA" id="ARBA00023229"/>
    </source>
</evidence>
<keyword evidence="8 10" id="KW-0414">Isoprene biosynthesis</keyword>
<dbReference type="InterPro" id="IPR004424">
    <property type="entry name" value="IspE"/>
</dbReference>
<keyword evidence="7 10" id="KW-0067">ATP-binding</keyword>
<comment type="caution">
    <text evidence="13">The sequence shown here is derived from an EMBL/GenBank/DDBJ whole genome shotgun (WGS) entry which is preliminary data.</text>
</comment>
<feature type="domain" description="GHMP kinase N-terminal" evidence="11">
    <location>
        <begin position="86"/>
        <end position="162"/>
    </location>
</feature>
<keyword evidence="6 10" id="KW-0418">Kinase</keyword>
<dbReference type="SUPFAM" id="SSF54211">
    <property type="entry name" value="Ribosomal protein S5 domain 2-like"/>
    <property type="match status" value="1"/>
</dbReference>
<dbReference type="PIRSF" id="PIRSF010376">
    <property type="entry name" value="IspE"/>
    <property type="match status" value="1"/>
</dbReference>
<evidence type="ECO:0000256" key="7">
    <source>
        <dbReference type="ARBA" id="ARBA00022840"/>
    </source>
</evidence>
<dbReference type="Proteomes" id="UP000615326">
    <property type="component" value="Unassembled WGS sequence"/>
</dbReference>
<feature type="active site" evidence="10">
    <location>
        <position position="26"/>
    </location>
</feature>
<dbReference type="NCBIfam" id="TIGR00154">
    <property type="entry name" value="ispE"/>
    <property type="match status" value="1"/>
</dbReference>
<dbReference type="InterPro" id="IPR014721">
    <property type="entry name" value="Ribsml_uS5_D2-typ_fold_subgr"/>
</dbReference>
<evidence type="ECO:0000313" key="14">
    <source>
        <dbReference type="Proteomes" id="UP000615326"/>
    </source>
</evidence>
<dbReference type="RefSeq" id="WP_173578253.1">
    <property type="nucleotide sequence ID" value="NZ_WOSW01000038.1"/>
</dbReference>
<reference evidence="13 14" key="1">
    <citation type="journal article" date="2020" name="Int. J. Syst. Evol. Microbiol.">
        <title>Novel acetic acid bacteria from cider fermentations: Acetobacter conturbans sp. nov. and Acetobacter fallax sp. nov.</title>
        <authorList>
            <person name="Sombolestani A.S."/>
            <person name="Cleenwerck I."/>
            <person name="Cnockaert M."/>
            <person name="Borremans W."/>
            <person name="Wieme A.D."/>
            <person name="De Vuyst L."/>
            <person name="Vandamme P."/>
        </authorList>
    </citation>
    <scope>NUCLEOTIDE SEQUENCE [LARGE SCALE GENOMIC DNA]</scope>
    <source>
        <strain evidence="13 14">LMG 1637</strain>
    </source>
</reference>
<protein>
    <recommendedName>
        <fullName evidence="3 10">4-diphosphocytidyl-2-C-methyl-D-erythritol kinase</fullName>
        <shortName evidence="10">CMK</shortName>
        <ecNumber evidence="2 10">2.7.1.148</ecNumber>
    </recommendedName>
    <alternativeName>
        <fullName evidence="9 10">4-(cytidine-5'-diphospho)-2-C-methyl-D-erythritol kinase</fullName>
    </alternativeName>
</protein>
<dbReference type="Gene3D" id="3.30.70.890">
    <property type="entry name" value="GHMP kinase, C-terminal domain"/>
    <property type="match status" value="1"/>
</dbReference>
<evidence type="ECO:0000256" key="4">
    <source>
        <dbReference type="ARBA" id="ARBA00022679"/>
    </source>
</evidence>
<dbReference type="Pfam" id="PF08544">
    <property type="entry name" value="GHMP_kinases_C"/>
    <property type="match status" value="1"/>
</dbReference>
<keyword evidence="5 10" id="KW-0547">Nucleotide-binding</keyword>
<accession>A0ABX0KCQ8</accession>
<evidence type="ECO:0000256" key="6">
    <source>
        <dbReference type="ARBA" id="ARBA00022777"/>
    </source>
</evidence>
<gene>
    <name evidence="10" type="primary">ispE</name>
    <name evidence="13" type="ORF">GOB84_14735</name>
</gene>
<organism evidence="13 14">
    <name type="scientific">Acetobacter fallax</name>
    <dbReference type="NCBI Taxonomy" id="1737473"/>
    <lineage>
        <taxon>Bacteria</taxon>
        <taxon>Pseudomonadati</taxon>
        <taxon>Pseudomonadota</taxon>
        <taxon>Alphaproteobacteria</taxon>
        <taxon>Acetobacterales</taxon>
        <taxon>Acetobacteraceae</taxon>
        <taxon>Acetobacter</taxon>
    </lineage>
</organism>
<dbReference type="GO" id="GO:0050515">
    <property type="term" value="F:4-(cytidine 5'-diphospho)-2-C-methyl-D-erythritol kinase activity"/>
    <property type="evidence" value="ECO:0007669"/>
    <property type="project" value="UniProtKB-EC"/>
</dbReference>
<feature type="domain" description="GHMP kinase C-terminal" evidence="12">
    <location>
        <begin position="224"/>
        <end position="290"/>
    </location>
</feature>
<feature type="binding site" evidence="10">
    <location>
        <begin position="114"/>
        <end position="124"/>
    </location>
    <ligand>
        <name>ATP</name>
        <dbReference type="ChEBI" id="CHEBI:30616"/>
    </ligand>
</feature>
<evidence type="ECO:0000259" key="12">
    <source>
        <dbReference type="Pfam" id="PF08544"/>
    </source>
</evidence>
<evidence type="ECO:0000259" key="11">
    <source>
        <dbReference type="Pfam" id="PF00288"/>
    </source>
</evidence>
<keyword evidence="14" id="KW-1185">Reference proteome</keyword>
<dbReference type="EC" id="2.7.1.148" evidence="2 10"/>